<dbReference type="EMBL" id="GBRH01167001">
    <property type="protein sequence ID" value="JAE30895.1"/>
    <property type="molecule type" value="Transcribed_RNA"/>
</dbReference>
<protein>
    <submittedName>
        <fullName evidence="1">Uncharacterized protein</fullName>
    </submittedName>
</protein>
<evidence type="ECO:0000313" key="1">
    <source>
        <dbReference type="EMBL" id="JAE30895.1"/>
    </source>
</evidence>
<organism evidence="1">
    <name type="scientific">Arundo donax</name>
    <name type="common">Giant reed</name>
    <name type="synonym">Donax arundinaceus</name>
    <dbReference type="NCBI Taxonomy" id="35708"/>
    <lineage>
        <taxon>Eukaryota</taxon>
        <taxon>Viridiplantae</taxon>
        <taxon>Streptophyta</taxon>
        <taxon>Embryophyta</taxon>
        <taxon>Tracheophyta</taxon>
        <taxon>Spermatophyta</taxon>
        <taxon>Magnoliopsida</taxon>
        <taxon>Liliopsida</taxon>
        <taxon>Poales</taxon>
        <taxon>Poaceae</taxon>
        <taxon>PACMAD clade</taxon>
        <taxon>Arundinoideae</taxon>
        <taxon>Arundineae</taxon>
        <taxon>Arundo</taxon>
    </lineage>
</organism>
<dbReference type="AlphaFoldDB" id="A0A0A9H0Y4"/>
<reference evidence="1" key="2">
    <citation type="journal article" date="2015" name="Data Brief">
        <title>Shoot transcriptome of the giant reed, Arundo donax.</title>
        <authorList>
            <person name="Barrero R.A."/>
            <person name="Guerrero F.D."/>
            <person name="Moolhuijzen P."/>
            <person name="Goolsby J.A."/>
            <person name="Tidwell J."/>
            <person name="Bellgard S.E."/>
            <person name="Bellgard M.I."/>
        </authorList>
    </citation>
    <scope>NUCLEOTIDE SEQUENCE</scope>
    <source>
        <tissue evidence="1">Shoot tissue taken approximately 20 cm above the soil surface</tissue>
    </source>
</reference>
<reference evidence="1" key="1">
    <citation type="submission" date="2014-09" db="EMBL/GenBank/DDBJ databases">
        <authorList>
            <person name="Magalhaes I.L.F."/>
            <person name="Oliveira U."/>
            <person name="Santos F.R."/>
            <person name="Vidigal T.H.D.A."/>
            <person name="Brescovit A.D."/>
            <person name="Santos A.J."/>
        </authorList>
    </citation>
    <scope>NUCLEOTIDE SEQUENCE</scope>
    <source>
        <tissue evidence="1">Shoot tissue taken approximately 20 cm above the soil surface</tissue>
    </source>
</reference>
<accession>A0A0A9H0Y4</accession>
<name>A0A0A9H0Y4_ARUDO</name>
<sequence length="33" mass="3669">MPVTIDLLSGGSSCLHVIQVFIDTQAELRECHR</sequence>
<proteinExistence type="predicted"/>